<feature type="transmembrane region" description="Helical" evidence="1">
    <location>
        <begin position="204"/>
        <end position="223"/>
    </location>
</feature>
<dbReference type="AlphaFoldDB" id="A0A2J6TV94"/>
<evidence type="ECO:0000313" key="4">
    <source>
        <dbReference type="Proteomes" id="UP000235371"/>
    </source>
</evidence>
<sequence>MSKTQQLNGYPSLSAFIVSDNDRSTFIYRRFDRLSTRNLLYLQSELAELEARQIAYDTEDVEGAMTDKQCARNWADFKSQSQDNERQRKRMILVKEIRETLEKYRKAILLEKMTLSIEKPSSRSLSAFQNVFNNLHGVKPGEPFPTLGGHSATLYDNEEDLLVLSSPEEEDRLTGFLRYYFGILFTIQRTDSPLTYFSEAKLRLTVAIINFVLAAALLFGAIYNLYWVPDNQKRLGLIAGYTVAFAACVGFATNAKRSEVFAACAAYAAVLVVFVSGNLTSPN</sequence>
<dbReference type="RefSeq" id="XP_024743847.1">
    <property type="nucleotide sequence ID" value="XM_024873636.1"/>
</dbReference>
<keyword evidence="1" id="KW-0472">Membrane</keyword>
<keyword evidence="1" id="KW-0812">Transmembrane</keyword>
<dbReference type="OrthoDB" id="3533814at2759"/>
<name>A0A2J6TV94_9HELO</name>
<evidence type="ECO:0000259" key="2">
    <source>
        <dbReference type="Pfam" id="PF20237"/>
    </source>
</evidence>
<organism evidence="3 4">
    <name type="scientific">Hyaloscypha bicolor E</name>
    <dbReference type="NCBI Taxonomy" id="1095630"/>
    <lineage>
        <taxon>Eukaryota</taxon>
        <taxon>Fungi</taxon>
        <taxon>Dikarya</taxon>
        <taxon>Ascomycota</taxon>
        <taxon>Pezizomycotina</taxon>
        <taxon>Leotiomycetes</taxon>
        <taxon>Helotiales</taxon>
        <taxon>Hyaloscyphaceae</taxon>
        <taxon>Hyaloscypha</taxon>
        <taxon>Hyaloscypha bicolor</taxon>
    </lineage>
</organism>
<dbReference type="PANTHER" id="PTHR34502">
    <property type="entry name" value="DUF6594 DOMAIN-CONTAINING PROTEIN-RELATED"/>
    <property type="match status" value="1"/>
</dbReference>
<feature type="transmembrane region" description="Helical" evidence="1">
    <location>
        <begin position="260"/>
        <end position="279"/>
    </location>
</feature>
<dbReference type="Proteomes" id="UP000235371">
    <property type="component" value="Unassembled WGS sequence"/>
</dbReference>
<evidence type="ECO:0000256" key="1">
    <source>
        <dbReference type="SAM" id="Phobius"/>
    </source>
</evidence>
<accession>A0A2J6TV94</accession>
<feature type="domain" description="DUF6594" evidence="2">
    <location>
        <begin position="10"/>
        <end position="272"/>
    </location>
</feature>
<protein>
    <recommendedName>
        <fullName evidence="2">DUF6594 domain-containing protein</fullName>
    </recommendedName>
</protein>
<keyword evidence="4" id="KW-1185">Reference proteome</keyword>
<dbReference type="EMBL" id="KZ613740">
    <property type="protein sequence ID" value="PMD66943.1"/>
    <property type="molecule type" value="Genomic_DNA"/>
</dbReference>
<feature type="transmembrane region" description="Helical" evidence="1">
    <location>
        <begin position="235"/>
        <end position="253"/>
    </location>
</feature>
<dbReference type="PANTHER" id="PTHR34502:SF4">
    <property type="entry name" value="DUF6594 DOMAIN-CONTAINING PROTEIN"/>
    <property type="match status" value="1"/>
</dbReference>
<dbReference type="InterPro" id="IPR046529">
    <property type="entry name" value="DUF6594"/>
</dbReference>
<evidence type="ECO:0000313" key="3">
    <source>
        <dbReference type="EMBL" id="PMD66943.1"/>
    </source>
</evidence>
<proteinExistence type="predicted"/>
<reference evidence="3 4" key="1">
    <citation type="submission" date="2016-04" db="EMBL/GenBank/DDBJ databases">
        <title>A degradative enzymes factory behind the ericoid mycorrhizal symbiosis.</title>
        <authorList>
            <consortium name="DOE Joint Genome Institute"/>
            <person name="Martino E."/>
            <person name="Morin E."/>
            <person name="Grelet G."/>
            <person name="Kuo A."/>
            <person name="Kohler A."/>
            <person name="Daghino S."/>
            <person name="Barry K."/>
            <person name="Choi C."/>
            <person name="Cichocki N."/>
            <person name="Clum A."/>
            <person name="Copeland A."/>
            <person name="Hainaut M."/>
            <person name="Haridas S."/>
            <person name="Labutti K."/>
            <person name="Lindquist E."/>
            <person name="Lipzen A."/>
            <person name="Khouja H.-R."/>
            <person name="Murat C."/>
            <person name="Ohm R."/>
            <person name="Olson A."/>
            <person name="Spatafora J."/>
            <person name="Veneault-Fourrey C."/>
            <person name="Henrissat B."/>
            <person name="Grigoriev I."/>
            <person name="Martin F."/>
            <person name="Perotto S."/>
        </authorList>
    </citation>
    <scope>NUCLEOTIDE SEQUENCE [LARGE SCALE GENOMIC DNA]</scope>
    <source>
        <strain evidence="3 4">E</strain>
    </source>
</reference>
<dbReference type="Pfam" id="PF20237">
    <property type="entry name" value="DUF6594"/>
    <property type="match status" value="1"/>
</dbReference>
<dbReference type="GeneID" id="36581716"/>
<dbReference type="InParanoid" id="A0A2J6TV94"/>
<gene>
    <name evidence="3" type="ORF">K444DRAFT_515949</name>
</gene>
<dbReference type="STRING" id="1095630.A0A2J6TV94"/>
<keyword evidence="1" id="KW-1133">Transmembrane helix</keyword>